<evidence type="ECO:0000313" key="2">
    <source>
        <dbReference type="Proteomes" id="UP000789860"/>
    </source>
</evidence>
<sequence length="68" mass="7446">SEEAAKVYTEFVASFEKDEGGGKAFVKGETIIPKGETPAPTTPPKLYKPQTFVPSDEDKQEEKAKKKS</sequence>
<keyword evidence="2" id="KW-1185">Reference proteome</keyword>
<feature type="non-terminal residue" evidence="1">
    <location>
        <position position="68"/>
    </location>
</feature>
<evidence type="ECO:0000313" key="1">
    <source>
        <dbReference type="EMBL" id="CAG8681287.1"/>
    </source>
</evidence>
<dbReference type="Proteomes" id="UP000789860">
    <property type="component" value="Unassembled WGS sequence"/>
</dbReference>
<protein>
    <submittedName>
        <fullName evidence="1">7089_t:CDS:1</fullName>
    </submittedName>
</protein>
<reference evidence="1" key="1">
    <citation type="submission" date="2021-06" db="EMBL/GenBank/DDBJ databases">
        <authorList>
            <person name="Kallberg Y."/>
            <person name="Tangrot J."/>
            <person name="Rosling A."/>
        </authorList>
    </citation>
    <scope>NUCLEOTIDE SEQUENCE</scope>
    <source>
        <strain evidence="1">AU212A</strain>
    </source>
</reference>
<proteinExistence type="predicted"/>
<dbReference type="EMBL" id="CAJVPM010031967">
    <property type="protein sequence ID" value="CAG8681287.1"/>
    <property type="molecule type" value="Genomic_DNA"/>
</dbReference>
<comment type="caution">
    <text evidence="1">The sequence shown here is derived from an EMBL/GenBank/DDBJ whole genome shotgun (WGS) entry which is preliminary data.</text>
</comment>
<organism evidence="1 2">
    <name type="scientific">Scutellospora calospora</name>
    <dbReference type="NCBI Taxonomy" id="85575"/>
    <lineage>
        <taxon>Eukaryota</taxon>
        <taxon>Fungi</taxon>
        <taxon>Fungi incertae sedis</taxon>
        <taxon>Mucoromycota</taxon>
        <taxon>Glomeromycotina</taxon>
        <taxon>Glomeromycetes</taxon>
        <taxon>Diversisporales</taxon>
        <taxon>Gigasporaceae</taxon>
        <taxon>Scutellospora</taxon>
    </lineage>
</organism>
<accession>A0ACA9NYI7</accession>
<feature type="non-terminal residue" evidence="1">
    <location>
        <position position="1"/>
    </location>
</feature>
<gene>
    <name evidence="1" type="ORF">SCALOS_LOCUS9745</name>
</gene>
<name>A0ACA9NYI7_9GLOM</name>